<organism evidence="1 2">
    <name type="scientific">Paramecium sonneborni</name>
    <dbReference type="NCBI Taxonomy" id="65129"/>
    <lineage>
        <taxon>Eukaryota</taxon>
        <taxon>Sar</taxon>
        <taxon>Alveolata</taxon>
        <taxon>Ciliophora</taxon>
        <taxon>Intramacronucleata</taxon>
        <taxon>Oligohymenophorea</taxon>
        <taxon>Peniculida</taxon>
        <taxon>Parameciidae</taxon>
        <taxon>Paramecium</taxon>
    </lineage>
</organism>
<dbReference type="OrthoDB" id="320626at2759"/>
<accession>A0A8S1R6A3</accession>
<name>A0A8S1R6A3_9CILI</name>
<dbReference type="AlphaFoldDB" id="A0A8S1R6A3"/>
<protein>
    <submittedName>
        <fullName evidence="1">Uncharacterized protein</fullName>
    </submittedName>
</protein>
<evidence type="ECO:0000313" key="1">
    <source>
        <dbReference type="EMBL" id="CAD8123139.1"/>
    </source>
</evidence>
<comment type="caution">
    <text evidence="1">The sequence shown here is derived from an EMBL/GenBank/DDBJ whole genome shotgun (WGS) entry which is preliminary data.</text>
</comment>
<dbReference type="EMBL" id="CAJJDN010000143">
    <property type="protein sequence ID" value="CAD8123139.1"/>
    <property type="molecule type" value="Genomic_DNA"/>
</dbReference>
<sequence length="446" mass="51598">MECLLDFRNIDVELNYRNIYFIVEVDAMMSKVLRLGNGLICLRDFIVRNKQLIKVNIKMATKLIDGKPFGFQDLKQVVDAMIMAQRLGNGLIWMTDFIVRNKQLIRVNIKMVTKLVDGMLFGFQDLKCRQIYKNVYSGQQCCYDGWWNTGKESIKIGGGCYDQQGDGIKIGKWIELDDGFYEKKQVTYKGVYKNGIKVGRWNAFWISEFQMLGGGCYDEQGEGIKIGKWIDLDDGFNEKKQVFYKGEYQNGSKVGRWNTILISGIICGGCYDNKGNEIKIGKWIDLDEAFNEQKQVIYDGEYMNGKKVGRWKTYLISARQTGGGCYDEQGGGCYDEQGGKIGKWIDLCDVYQRKQQVFYAGEYKNDKKVGIWEISYWNDQMKNHQYLGGGFYNESGIKIGKWIDLYEVEQDDTFTTYHGNYQNGEKVGVWNVFYGDQEIDKIQYQN</sequence>
<reference evidence="1" key="1">
    <citation type="submission" date="2021-01" db="EMBL/GenBank/DDBJ databases">
        <authorList>
            <consortium name="Genoscope - CEA"/>
            <person name="William W."/>
        </authorList>
    </citation>
    <scope>NUCLEOTIDE SEQUENCE</scope>
</reference>
<dbReference type="Proteomes" id="UP000692954">
    <property type="component" value="Unassembled WGS sequence"/>
</dbReference>
<evidence type="ECO:0000313" key="2">
    <source>
        <dbReference type="Proteomes" id="UP000692954"/>
    </source>
</evidence>
<keyword evidence="2" id="KW-1185">Reference proteome</keyword>
<dbReference type="PANTHER" id="PTHR33706">
    <property type="entry name" value="MORN VARIANT REPEAT PROTEIN"/>
    <property type="match status" value="1"/>
</dbReference>
<gene>
    <name evidence="1" type="ORF">PSON_ATCC_30995.1.T1430016</name>
</gene>
<dbReference type="PANTHER" id="PTHR33706:SF1">
    <property type="entry name" value="TPR REPEAT PROTEIN"/>
    <property type="match status" value="1"/>
</dbReference>
<proteinExistence type="predicted"/>